<feature type="domain" description="4'-phosphopantetheinyl transferase N-terminal" evidence="4">
    <location>
        <begin position="24"/>
        <end position="106"/>
    </location>
</feature>
<dbReference type="PANTHER" id="PTHR12215">
    <property type="entry name" value="PHOSPHOPANTETHEINE TRANSFERASE"/>
    <property type="match status" value="1"/>
</dbReference>
<dbReference type="Pfam" id="PF01648">
    <property type="entry name" value="ACPS"/>
    <property type="match status" value="1"/>
</dbReference>
<dbReference type="InterPro" id="IPR055066">
    <property type="entry name" value="AASDHPPT_N"/>
</dbReference>
<dbReference type="GO" id="GO:0005829">
    <property type="term" value="C:cytosol"/>
    <property type="evidence" value="ECO:0007669"/>
    <property type="project" value="TreeGrafter"/>
</dbReference>
<dbReference type="InterPro" id="IPR050559">
    <property type="entry name" value="P-Pant_transferase_sf"/>
</dbReference>
<comment type="similarity">
    <text evidence="1">Belongs to the P-Pant transferase superfamily. Gsp/Sfp/HetI/AcpT family.</text>
</comment>
<accession>A0A2U2HE32</accession>
<dbReference type="InterPro" id="IPR037143">
    <property type="entry name" value="4-PPantetheinyl_Trfase_dom_sf"/>
</dbReference>
<gene>
    <name evidence="5" type="ORF">C7C56_024325</name>
</gene>
<dbReference type="GO" id="GO:0008897">
    <property type="term" value="F:holo-[acyl-carrier-protein] synthase activity"/>
    <property type="evidence" value="ECO:0007669"/>
    <property type="project" value="InterPro"/>
</dbReference>
<evidence type="ECO:0000259" key="4">
    <source>
        <dbReference type="Pfam" id="PF22624"/>
    </source>
</evidence>
<dbReference type="PANTHER" id="PTHR12215:SF10">
    <property type="entry name" value="L-AMINOADIPATE-SEMIALDEHYDE DEHYDROGENASE-PHOSPHOPANTETHEINYL TRANSFERASE"/>
    <property type="match status" value="1"/>
</dbReference>
<proteinExistence type="inferred from homology"/>
<evidence type="ECO:0000256" key="1">
    <source>
        <dbReference type="ARBA" id="ARBA00010990"/>
    </source>
</evidence>
<dbReference type="Pfam" id="PF22624">
    <property type="entry name" value="AASDHPPT_N"/>
    <property type="match status" value="1"/>
</dbReference>
<dbReference type="OrthoDB" id="9808281at2"/>
<keyword evidence="2 5" id="KW-0808">Transferase</keyword>
<dbReference type="GO" id="GO:0000287">
    <property type="term" value="F:magnesium ion binding"/>
    <property type="evidence" value="ECO:0007669"/>
    <property type="project" value="InterPro"/>
</dbReference>
<dbReference type="EMBL" id="PXWF02000310">
    <property type="protein sequence ID" value="PWF41558.1"/>
    <property type="molecule type" value="Genomic_DNA"/>
</dbReference>
<evidence type="ECO:0000259" key="3">
    <source>
        <dbReference type="Pfam" id="PF01648"/>
    </source>
</evidence>
<dbReference type="InterPro" id="IPR008278">
    <property type="entry name" value="4-PPantetheinyl_Trfase_dom"/>
</dbReference>
<dbReference type="RefSeq" id="WP_106759933.1">
    <property type="nucleotide sequence ID" value="NZ_PXWF02000310.1"/>
</dbReference>
<evidence type="ECO:0000313" key="6">
    <source>
        <dbReference type="Proteomes" id="UP000241421"/>
    </source>
</evidence>
<feature type="domain" description="4'-phosphopantetheinyl transferase" evidence="3">
    <location>
        <begin position="112"/>
        <end position="180"/>
    </location>
</feature>
<comment type="caution">
    <text evidence="5">The sequence shown here is derived from an EMBL/GenBank/DDBJ whole genome shotgun (WGS) entry which is preliminary data.</text>
</comment>
<name>A0A2U2HE32_9BURK</name>
<keyword evidence="6" id="KW-1185">Reference proteome</keyword>
<dbReference type="Gene3D" id="3.90.470.20">
    <property type="entry name" value="4'-phosphopantetheinyl transferase domain"/>
    <property type="match status" value="1"/>
</dbReference>
<organism evidence="5 6">
    <name type="scientific">Massilia glaciei</name>
    <dbReference type="NCBI Taxonomy" id="1524097"/>
    <lineage>
        <taxon>Bacteria</taxon>
        <taxon>Pseudomonadati</taxon>
        <taxon>Pseudomonadota</taxon>
        <taxon>Betaproteobacteria</taxon>
        <taxon>Burkholderiales</taxon>
        <taxon>Oxalobacteraceae</taxon>
        <taxon>Telluria group</taxon>
        <taxon>Massilia</taxon>
    </lineage>
</organism>
<evidence type="ECO:0000256" key="2">
    <source>
        <dbReference type="ARBA" id="ARBA00022679"/>
    </source>
</evidence>
<sequence>MNAPHEAALCLVDGKDVPDDAFGPFLSWLSDSEQARLGRFVRRERRRQFLIGRVLLRRMLGRVLGMEASLVPLLERHGQAPQLAMADCEAVGFSLSHSGPWVACAVSAGTALGLDIEMRDGARDLAALAAQAFDAHENAWLAARPQADRVHDFYRLWSAKEAQYKLHAPSAQCISLEHAELSVSLCSAQPLARVPSLALVPF</sequence>
<reference evidence="5 6" key="1">
    <citation type="submission" date="2018-04" db="EMBL/GenBank/DDBJ databases">
        <title>Massilia violaceinigra sp. nov., a novel purple-pigmented bacterium isolated from Tianshan glacier, Xinjiang, China.</title>
        <authorList>
            <person name="Wang H."/>
        </authorList>
    </citation>
    <scope>NUCLEOTIDE SEQUENCE [LARGE SCALE GENOMIC DNA]</scope>
    <source>
        <strain evidence="5 6">B448-2</strain>
    </source>
</reference>
<evidence type="ECO:0000313" key="5">
    <source>
        <dbReference type="EMBL" id="PWF41558.1"/>
    </source>
</evidence>
<dbReference type="Proteomes" id="UP000241421">
    <property type="component" value="Unassembled WGS sequence"/>
</dbReference>
<dbReference type="SUPFAM" id="SSF56214">
    <property type="entry name" value="4'-phosphopantetheinyl transferase"/>
    <property type="match status" value="2"/>
</dbReference>
<protein>
    <submittedName>
        <fullName evidence="5">4-phosphopantetheinyl transferase</fullName>
    </submittedName>
</protein>
<dbReference type="GO" id="GO:0019878">
    <property type="term" value="P:lysine biosynthetic process via aminoadipic acid"/>
    <property type="evidence" value="ECO:0007669"/>
    <property type="project" value="TreeGrafter"/>
</dbReference>
<dbReference type="AlphaFoldDB" id="A0A2U2HE32"/>